<dbReference type="AlphaFoldDB" id="Q6BRW5"/>
<organism evidence="2 3">
    <name type="scientific">Debaryomyces hansenii (strain ATCC 36239 / CBS 767 / BCRC 21394 / JCM 1990 / NBRC 0083 / IGC 2968)</name>
    <name type="common">Yeast</name>
    <name type="synonym">Torulaspora hansenii</name>
    <dbReference type="NCBI Taxonomy" id="284592"/>
    <lineage>
        <taxon>Eukaryota</taxon>
        <taxon>Fungi</taxon>
        <taxon>Dikarya</taxon>
        <taxon>Ascomycota</taxon>
        <taxon>Saccharomycotina</taxon>
        <taxon>Pichiomycetes</taxon>
        <taxon>Debaryomycetaceae</taxon>
        <taxon>Debaryomyces</taxon>
    </lineage>
</organism>
<sequence>MSHRKISQNGTKYEFRVFVAVILNQTDSQYRNMLRSGLMNGRFAVEHLFKRSGGRLGIREYSSESGKESMFLTDLLSRIDKISSTTKKIAEKQGSGAAGGLNKPRGSQGAAQGAARKARGPADKTVKARTEKVQVTDHPLFNAKIETRGPNRQGSGYKGPRSPRAGGAGGASATSSAGSARPAKRTTRPREPRRQKAIDVQPIKSKNITYGPYKPQMDSNTFLYGKVTSFNNCTTARVASVAKEALLDSKYPYMLPKDIVNNLAPGVTRNRFLLQSNFTLDVNTEKLSTRIKEVVKGEVADFPVDKSQFKDPEALKSALFTKSQLMKNGDLSLADKQKIFDVASGLKTPKQLVENAHWAKAE</sequence>
<dbReference type="Proteomes" id="UP000000599">
    <property type="component" value="Chromosome D"/>
</dbReference>
<dbReference type="RefSeq" id="XP_459055.2">
    <property type="nucleotide sequence ID" value="XM_459055.1"/>
</dbReference>
<dbReference type="STRING" id="284592.Q6BRW5"/>
<feature type="region of interest" description="Disordered" evidence="1">
    <location>
        <begin position="90"/>
        <end position="196"/>
    </location>
</feature>
<feature type="compositionally biased region" description="Low complexity" evidence="1">
    <location>
        <begin position="159"/>
        <end position="181"/>
    </location>
</feature>
<keyword evidence="3" id="KW-1185">Reference proteome</keyword>
<dbReference type="KEGG" id="dha:DEHA2D13376g"/>
<evidence type="ECO:0000313" key="3">
    <source>
        <dbReference type="Proteomes" id="UP000000599"/>
    </source>
</evidence>
<dbReference type="OrthoDB" id="4019734at2759"/>
<dbReference type="OMA" id="IFKDAHW"/>
<feature type="compositionally biased region" description="Low complexity" evidence="1">
    <location>
        <begin position="104"/>
        <end position="115"/>
    </location>
</feature>
<dbReference type="eggNOG" id="ENOG502QSCZ">
    <property type="taxonomic scope" value="Eukaryota"/>
</dbReference>
<reference evidence="2 3" key="1">
    <citation type="journal article" date="2004" name="Nature">
        <title>Genome evolution in yeasts.</title>
        <authorList>
            <consortium name="Genolevures"/>
            <person name="Dujon B."/>
            <person name="Sherman D."/>
            <person name="Fischer G."/>
            <person name="Durrens P."/>
            <person name="Casaregola S."/>
            <person name="Lafontaine I."/>
            <person name="de Montigny J."/>
            <person name="Marck C."/>
            <person name="Neuveglise C."/>
            <person name="Talla E."/>
            <person name="Goffard N."/>
            <person name="Frangeul L."/>
            <person name="Aigle M."/>
            <person name="Anthouard V."/>
            <person name="Babour A."/>
            <person name="Barbe V."/>
            <person name="Barnay S."/>
            <person name="Blanchin S."/>
            <person name="Beckerich J.M."/>
            <person name="Beyne E."/>
            <person name="Bleykasten C."/>
            <person name="Boisrame A."/>
            <person name="Boyer J."/>
            <person name="Cattolico L."/>
            <person name="Confanioleri F."/>
            <person name="de Daruvar A."/>
            <person name="Despons L."/>
            <person name="Fabre E."/>
            <person name="Fairhead C."/>
            <person name="Ferry-Dumazet H."/>
            <person name="Groppi A."/>
            <person name="Hantraye F."/>
            <person name="Hennequin C."/>
            <person name="Jauniaux N."/>
            <person name="Joyet P."/>
            <person name="Kachouri R."/>
            <person name="Kerrest A."/>
            <person name="Koszul R."/>
            <person name="Lemaire M."/>
            <person name="Lesur I."/>
            <person name="Ma L."/>
            <person name="Muller H."/>
            <person name="Nicaud J.M."/>
            <person name="Nikolski M."/>
            <person name="Oztas S."/>
            <person name="Ozier-Kalogeropoulos O."/>
            <person name="Pellenz S."/>
            <person name="Potier S."/>
            <person name="Richard G.F."/>
            <person name="Straub M.L."/>
            <person name="Suleau A."/>
            <person name="Swennene D."/>
            <person name="Tekaia F."/>
            <person name="Wesolowski-Louvel M."/>
            <person name="Westhof E."/>
            <person name="Wirth B."/>
            <person name="Zeniou-Meyer M."/>
            <person name="Zivanovic I."/>
            <person name="Bolotin-Fukuhara M."/>
            <person name="Thierry A."/>
            <person name="Bouchier C."/>
            <person name="Caudron B."/>
            <person name="Scarpelli C."/>
            <person name="Gaillardin C."/>
            <person name="Weissenbach J."/>
            <person name="Wincker P."/>
            <person name="Souciet J.L."/>
        </authorList>
    </citation>
    <scope>NUCLEOTIDE SEQUENCE [LARGE SCALE GENOMIC DNA]</scope>
    <source>
        <strain evidence="3">ATCC 36239 / CBS 767 / BCRC 21394 / JCM 1990 / NBRC 0083 / IGC 2968</strain>
    </source>
</reference>
<dbReference type="InParanoid" id="Q6BRW5"/>
<feature type="compositionally biased region" description="Basic and acidic residues" evidence="1">
    <location>
        <begin position="120"/>
        <end position="135"/>
    </location>
</feature>
<dbReference type="EMBL" id="CR382136">
    <property type="protein sequence ID" value="CAG87223.2"/>
    <property type="molecule type" value="Genomic_DNA"/>
</dbReference>
<proteinExistence type="predicted"/>
<dbReference type="GeneID" id="2901040"/>
<gene>
    <name evidence="2" type="ordered locus">DEHA2D13376g</name>
</gene>
<name>Q6BRW5_DEBHA</name>
<accession>Q6BRW5</accession>
<protein>
    <submittedName>
        <fullName evidence="2">DEHA2D13376p</fullName>
    </submittedName>
</protein>
<dbReference type="VEuPathDB" id="FungiDB:DEHA2D13376g"/>
<evidence type="ECO:0000313" key="2">
    <source>
        <dbReference type="EMBL" id="CAG87223.2"/>
    </source>
</evidence>
<dbReference type="HOGENOM" id="CLU_794795_0_0_1"/>
<evidence type="ECO:0000256" key="1">
    <source>
        <dbReference type="SAM" id="MobiDB-lite"/>
    </source>
</evidence>